<accession>A0A9W4XJB2</accession>
<dbReference type="EMBL" id="CAOQHR010000002">
    <property type="protein sequence ID" value="CAI6321960.1"/>
    <property type="molecule type" value="Genomic_DNA"/>
</dbReference>
<name>A0A9W4XJB2_9PLEO</name>
<keyword evidence="2" id="KW-1185">Reference proteome</keyword>
<sequence>MAQTTIVNFIPLHPPKAYVRWFIDLPRPVLGPQQYSTCRSTPCPFTDCSRCLSI</sequence>
<comment type="caution">
    <text evidence="1">The sequence shown here is derived from an EMBL/GenBank/DDBJ whole genome shotgun (WGS) entry which is preliminary data.</text>
</comment>
<dbReference type="AlphaFoldDB" id="A0A9W4XJB2"/>
<reference evidence="1" key="1">
    <citation type="submission" date="2023-01" db="EMBL/GenBank/DDBJ databases">
        <authorList>
            <person name="Van Ghelder C."/>
            <person name="Rancurel C."/>
        </authorList>
    </citation>
    <scope>NUCLEOTIDE SEQUENCE</scope>
    <source>
        <strain evidence="1">CNCM I-4278</strain>
    </source>
</reference>
<organism evidence="1 2">
    <name type="scientific">Periconia digitata</name>
    <dbReference type="NCBI Taxonomy" id="1303443"/>
    <lineage>
        <taxon>Eukaryota</taxon>
        <taxon>Fungi</taxon>
        <taxon>Dikarya</taxon>
        <taxon>Ascomycota</taxon>
        <taxon>Pezizomycotina</taxon>
        <taxon>Dothideomycetes</taxon>
        <taxon>Pleosporomycetidae</taxon>
        <taxon>Pleosporales</taxon>
        <taxon>Massarineae</taxon>
        <taxon>Periconiaceae</taxon>
        <taxon>Periconia</taxon>
    </lineage>
</organism>
<dbReference type="Proteomes" id="UP001152607">
    <property type="component" value="Unassembled WGS sequence"/>
</dbReference>
<protein>
    <submittedName>
        <fullName evidence="1">Uncharacterized protein</fullName>
    </submittedName>
</protein>
<evidence type="ECO:0000313" key="1">
    <source>
        <dbReference type="EMBL" id="CAI6321960.1"/>
    </source>
</evidence>
<proteinExistence type="predicted"/>
<evidence type="ECO:0000313" key="2">
    <source>
        <dbReference type="Proteomes" id="UP001152607"/>
    </source>
</evidence>
<gene>
    <name evidence="1" type="ORF">PDIGIT_LOCUS3633</name>
</gene>